<feature type="transmembrane region" description="Helical" evidence="6">
    <location>
        <begin position="243"/>
        <end position="264"/>
    </location>
</feature>
<dbReference type="PANTHER" id="PTHR43332:SF2">
    <property type="entry name" value="INNER MEMBRANE TRANSPORT PERMEASE YADH"/>
    <property type="match status" value="1"/>
</dbReference>
<dbReference type="InterPro" id="IPR013525">
    <property type="entry name" value="ABC2_TM"/>
</dbReference>
<proteinExistence type="inferred from homology"/>
<dbReference type="EMBL" id="VICE01000071">
    <property type="protein sequence ID" value="TQD45700.1"/>
    <property type="molecule type" value="Genomic_DNA"/>
</dbReference>
<dbReference type="InterPro" id="IPR047817">
    <property type="entry name" value="ABC2_TM_bact-type"/>
</dbReference>
<evidence type="ECO:0000259" key="7">
    <source>
        <dbReference type="PROSITE" id="PS51012"/>
    </source>
</evidence>
<sequence>MTPSSTDPVTGFEATTPARRNLVALGTIVRREIARIVRIWGQTLVPPAITMTLYFLIFGGLIGSRIGTMDGITYMDFIVPGLVMMSIIQNSYGNISSSFFGAKFGRHVEELLVSPMPNWVILAGYVAGAVARGLAVGAIVLCIAMLFTTVRVPHPLVTLSTVVLGATIFALAGFINAVYAKKFDDVAIVPTFILTPLTYLGGVFYSVKLLPGWAETMTHANPIFYMVNAFRYGLLGVSDVPLWIAFALMIGFVVVLALIGLTLLKKGVGLRS</sequence>
<name>A0A508A723_9GAMM</name>
<dbReference type="PIRSF" id="PIRSF006648">
    <property type="entry name" value="DrrB"/>
    <property type="match status" value="1"/>
</dbReference>
<evidence type="ECO:0000313" key="8">
    <source>
        <dbReference type="EMBL" id="TQD45700.1"/>
    </source>
</evidence>
<dbReference type="NCBIfam" id="NF011648">
    <property type="entry name" value="PRK15066.1"/>
    <property type="match status" value="1"/>
</dbReference>
<dbReference type="PROSITE" id="PS51012">
    <property type="entry name" value="ABC_TM2"/>
    <property type="match status" value="1"/>
</dbReference>
<dbReference type="RefSeq" id="WP_141518206.1">
    <property type="nucleotide sequence ID" value="NZ_VICE01000071.1"/>
</dbReference>
<keyword evidence="4 6" id="KW-1133">Transmembrane helix</keyword>
<dbReference type="GO" id="GO:0140359">
    <property type="term" value="F:ABC-type transporter activity"/>
    <property type="evidence" value="ECO:0007669"/>
    <property type="project" value="InterPro"/>
</dbReference>
<evidence type="ECO:0000313" key="9">
    <source>
        <dbReference type="Proteomes" id="UP000318212"/>
    </source>
</evidence>
<evidence type="ECO:0000256" key="1">
    <source>
        <dbReference type="ARBA" id="ARBA00004141"/>
    </source>
</evidence>
<keyword evidence="3 6" id="KW-0812">Transmembrane</keyword>
<gene>
    <name evidence="8" type="ORF">FKV25_07685</name>
</gene>
<feature type="transmembrane region" description="Helical" evidence="6">
    <location>
        <begin position="74"/>
        <end position="92"/>
    </location>
</feature>
<keyword evidence="6" id="KW-0813">Transport</keyword>
<reference evidence="8 9" key="1">
    <citation type="submission" date="2019-06" db="EMBL/GenBank/DDBJ databases">
        <title>Lysobacter alkalisoli sp. nov. isolated from saline soil.</title>
        <authorList>
            <person name="Sun J.-Q."/>
            <person name="Xu L."/>
        </authorList>
    </citation>
    <scope>NUCLEOTIDE SEQUENCE [LARGE SCALE GENOMIC DNA]</scope>
    <source>
        <strain evidence="8 9">JCM 31130</strain>
    </source>
</reference>
<keyword evidence="5 6" id="KW-0472">Membrane</keyword>
<evidence type="ECO:0000256" key="5">
    <source>
        <dbReference type="ARBA" id="ARBA00023136"/>
    </source>
</evidence>
<comment type="subcellular location">
    <subcellularLocation>
        <location evidence="6">Cell inner membrane</location>
        <topology evidence="6">Multi-pass membrane protein</topology>
    </subcellularLocation>
    <subcellularLocation>
        <location evidence="1">Membrane</location>
        <topology evidence="1">Multi-pass membrane protein</topology>
    </subcellularLocation>
</comment>
<evidence type="ECO:0000256" key="3">
    <source>
        <dbReference type="ARBA" id="ARBA00022692"/>
    </source>
</evidence>
<dbReference type="InterPro" id="IPR000412">
    <property type="entry name" value="ABC_2_transport"/>
</dbReference>
<accession>A0A508A723</accession>
<keyword evidence="9" id="KW-1185">Reference proteome</keyword>
<feature type="transmembrane region" description="Helical" evidence="6">
    <location>
        <begin position="119"/>
        <end position="147"/>
    </location>
</feature>
<keyword evidence="6" id="KW-1003">Cell membrane</keyword>
<evidence type="ECO:0000256" key="6">
    <source>
        <dbReference type="RuleBase" id="RU361157"/>
    </source>
</evidence>
<dbReference type="GO" id="GO:0043190">
    <property type="term" value="C:ATP-binding cassette (ABC) transporter complex"/>
    <property type="evidence" value="ECO:0007669"/>
    <property type="project" value="InterPro"/>
</dbReference>
<dbReference type="PANTHER" id="PTHR43332">
    <property type="entry name" value="INNER MEMBRANE TRANSPORT PERMEASE YADH-RELATED"/>
    <property type="match status" value="1"/>
</dbReference>
<feature type="transmembrane region" description="Helical" evidence="6">
    <location>
        <begin position="44"/>
        <end position="62"/>
    </location>
</feature>
<dbReference type="InterPro" id="IPR052522">
    <property type="entry name" value="ABC-2_transport_permease"/>
</dbReference>
<dbReference type="AlphaFoldDB" id="A0A508A723"/>
<dbReference type="Pfam" id="PF01061">
    <property type="entry name" value="ABC2_membrane"/>
    <property type="match status" value="1"/>
</dbReference>
<comment type="caution">
    <text evidence="8">The sequence shown here is derived from an EMBL/GenBank/DDBJ whole genome shotgun (WGS) entry which is preliminary data.</text>
</comment>
<evidence type="ECO:0000256" key="4">
    <source>
        <dbReference type="ARBA" id="ARBA00022989"/>
    </source>
</evidence>
<feature type="transmembrane region" description="Helical" evidence="6">
    <location>
        <begin position="186"/>
        <end position="207"/>
    </location>
</feature>
<dbReference type="OrthoDB" id="9804001at2"/>
<protein>
    <recommendedName>
        <fullName evidence="6">Transport permease protein</fullName>
    </recommendedName>
</protein>
<comment type="similarity">
    <text evidence="2 6">Belongs to the ABC-2 integral membrane protein family.</text>
</comment>
<dbReference type="Proteomes" id="UP000318212">
    <property type="component" value="Unassembled WGS sequence"/>
</dbReference>
<feature type="domain" description="ABC transmembrane type-2" evidence="7">
    <location>
        <begin position="38"/>
        <end position="267"/>
    </location>
</feature>
<evidence type="ECO:0000256" key="2">
    <source>
        <dbReference type="ARBA" id="ARBA00007783"/>
    </source>
</evidence>
<feature type="transmembrane region" description="Helical" evidence="6">
    <location>
        <begin position="159"/>
        <end position="180"/>
    </location>
</feature>
<organism evidence="8 9">
    <name type="scientific">Marilutibacter aestuarii</name>
    <dbReference type="NCBI Taxonomy" id="1706195"/>
    <lineage>
        <taxon>Bacteria</taxon>
        <taxon>Pseudomonadati</taxon>
        <taxon>Pseudomonadota</taxon>
        <taxon>Gammaproteobacteria</taxon>
        <taxon>Lysobacterales</taxon>
        <taxon>Lysobacteraceae</taxon>
        <taxon>Marilutibacter</taxon>
    </lineage>
</organism>